<comment type="caution">
    <text evidence="1">The sequence shown here is derived from an EMBL/GenBank/DDBJ whole genome shotgun (WGS) entry which is preliminary data.</text>
</comment>
<sequence length="73" mass="7883">MLTKSVPSSDTGTMLGLCASVQSLLRTVGPTVGGFLYVNYGVSSIGLIQFVVNIAVFVYLLQRHFTKTAEQKE</sequence>
<protein>
    <submittedName>
        <fullName evidence="1">Uncharacterized protein</fullName>
    </submittedName>
</protein>
<gene>
    <name evidence="1" type="ORF">KUCAC02_002657</name>
</gene>
<evidence type="ECO:0000313" key="1">
    <source>
        <dbReference type="EMBL" id="KAI4831056.1"/>
    </source>
</evidence>
<name>A0ACB9XU76_CHAAC</name>
<reference evidence="1" key="1">
    <citation type="submission" date="2022-05" db="EMBL/GenBank/DDBJ databases">
        <title>Chromosome-level genome of Chaenocephalus aceratus.</title>
        <authorList>
            <person name="Park H."/>
        </authorList>
    </citation>
    <scope>NUCLEOTIDE SEQUENCE</scope>
    <source>
        <strain evidence="1">KU_202001</strain>
    </source>
</reference>
<evidence type="ECO:0000313" key="2">
    <source>
        <dbReference type="Proteomes" id="UP001057452"/>
    </source>
</evidence>
<proteinExistence type="predicted"/>
<dbReference type="Proteomes" id="UP001057452">
    <property type="component" value="Chromosome 3"/>
</dbReference>
<accession>A0ACB9XU76</accession>
<organism evidence="1 2">
    <name type="scientific">Chaenocephalus aceratus</name>
    <name type="common">Blackfin icefish</name>
    <name type="synonym">Chaenichthys aceratus</name>
    <dbReference type="NCBI Taxonomy" id="36190"/>
    <lineage>
        <taxon>Eukaryota</taxon>
        <taxon>Metazoa</taxon>
        <taxon>Chordata</taxon>
        <taxon>Craniata</taxon>
        <taxon>Vertebrata</taxon>
        <taxon>Euteleostomi</taxon>
        <taxon>Actinopterygii</taxon>
        <taxon>Neopterygii</taxon>
        <taxon>Teleostei</taxon>
        <taxon>Neoteleostei</taxon>
        <taxon>Acanthomorphata</taxon>
        <taxon>Eupercaria</taxon>
        <taxon>Perciformes</taxon>
        <taxon>Notothenioidei</taxon>
        <taxon>Channichthyidae</taxon>
        <taxon>Chaenocephalus</taxon>
    </lineage>
</organism>
<keyword evidence="2" id="KW-1185">Reference proteome</keyword>
<dbReference type="EMBL" id="CM043787">
    <property type="protein sequence ID" value="KAI4831056.1"/>
    <property type="molecule type" value="Genomic_DNA"/>
</dbReference>